<accession>A0ABC8BZ23</accession>
<dbReference type="EMBL" id="CP020563">
    <property type="protein sequence ID" value="ARF75676.1"/>
    <property type="molecule type" value="Genomic_DNA"/>
</dbReference>
<organism evidence="2 3">
    <name type="scientific">Kitasatospora albolonga</name>
    <dbReference type="NCBI Taxonomy" id="68173"/>
    <lineage>
        <taxon>Bacteria</taxon>
        <taxon>Bacillati</taxon>
        <taxon>Actinomycetota</taxon>
        <taxon>Actinomycetes</taxon>
        <taxon>Kitasatosporales</taxon>
        <taxon>Streptomycetaceae</taxon>
        <taxon>Kitasatospora</taxon>
    </lineage>
</organism>
<evidence type="ECO:0000256" key="1">
    <source>
        <dbReference type="SAM" id="MobiDB-lite"/>
    </source>
</evidence>
<feature type="region of interest" description="Disordered" evidence="1">
    <location>
        <begin position="133"/>
        <end position="153"/>
    </location>
</feature>
<gene>
    <name evidence="2" type="ORF">B7C62_28040</name>
</gene>
<keyword evidence="3" id="KW-1185">Reference proteome</keyword>
<reference evidence="2 3" key="1">
    <citation type="submission" date="2017-04" db="EMBL/GenBank/DDBJ databases">
        <title>The complete genome sequence of Streptomyces albolongus YIM 101047, the producer of novel bafilomycins and novel odoriferous sesquiterpenoids.</title>
        <authorList>
            <person name="Yin M."/>
            <person name="Jiang Y."/>
        </authorList>
    </citation>
    <scope>NUCLEOTIDE SEQUENCE [LARGE SCALE GENOMIC DNA]</scope>
    <source>
        <strain evidence="2 3">YIM 101047</strain>
    </source>
</reference>
<evidence type="ECO:0000313" key="2">
    <source>
        <dbReference type="EMBL" id="ARF75676.1"/>
    </source>
</evidence>
<dbReference type="RefSeq" id="WP_084750235.1">
    <property type="nucleotide sequence ID" value="NZ_CP020563.1"/>
</dbReference>
<proteinExistence type="predicted"/>
<dbReference type="Proteomes" id="UP000192251">
    <property type="component" value="Chromosome"/>
</dbReference>
<sequence>MATTALPAAIVRAETYYLPPPPPRPGQPPHDWSQVPGAELIYRWAEYRLSRRLPVPTGTVPDHPGLYARIDDGRWLAECDACKSAWIVSVADPRFGCVETTCKRAWVPLLLPDDTDAAEAEALALPRRFWWHEDDPRNPAWEPPSEPDPEEEP</sequence>
<name>A0ABC8BZ23_9ACTN</name>
<evidence type="ECO:0000313" key="3">
    <source>
        <dbReference type="Proteomes" id="UP000192251"/>
    </source>
</evidence>
<dbReference type="KEGG" id="kab:B7C62_28040"/>
<dbReference type="AlphaFoldDB" id="A0ABC8BZ23"/>
<protein>
    <submittedName>
        <fullName evidence="2">Uncharacterized protein</fullName>
    </submittedName>
</protein>